<dbReference type="GO" id="GO:0016758">
    <property type="term" value="F:hexosyltransferase activity"/>
    <property type="evidence" value="ECO:0007669"/>
    <property type="project" value="UniProtKB-ARBA"/>
</dbReference>
<dbReference type="PANTHER" id="PTHR22916">
    <property type="entry name" value="GLYCOSYLTRANSFERASE"/>
    <property type="match status" value="1"/>
</dbReference>
<dbReference type="OrthoDB" id="9794124at2"/>
<dbReference type="Gene3D" id="3.90.550.10">
    <property type="entry name" value="Spore Coat Polysaccharide Biosynthesis Protein SpsA, Chain A"/>
    <property type="match status" value="1"/>
</dbReference>
<evidence type="ECO:0000259" key="1">
    <source>
        <dbReference type="Pfam" id="PF00535"/>
    </source>
</evidence>
<keyword evidence="3" id="KW-1185">Reference proteome</keyword>
<dbReference type="STRING" id="1293890.TALK_01130"/>
<dbReference type="AlphaFoldDB" id="A0A1Y2LHU0"/>
<sequence>MTQSCLNGDAPDVSFVLPVYNKAEALPCFFASLMAQQGDFSREVIFVDDASTDESRAVIEKFASVHDFVRVIANDTNAGPAIRLNQGVEQACGTYLALFDCDELLAPDTISVMLGMAREHGADMVHGKGRKTDALMAQAKADAIGVGVSVAVFEDALERILGRGIVRMTWLVERALFEKAGGCDTDVFIQDESLPLRLSLHARRVVDADMVVTVIPDAGSHLSGNKMQQHHDRFFVYAHFLAAHPELAPDKYRKVFGKCLSAARKAKRDGAPFNTLDLQCRYLAHKIRLGRSDLAELKRFESVFQKLPGIRRPINL</sequence>
<protein>
    <submittedName>
        <fullName evidence="2">Glycosyl transferase family 2</fullName>
    </submittedName>
</protein>
<dbReference type="CDD" id="cd00761">
    <property type="entry name" value="Glyco_tranf_GTA_type"/>
    <property type="match status" value="1"/>
</dbReference>
<organism evidence="2 3">
    <name type="scientific">Thalassospira alkalitolerans</name>
    <dbReference type="NCBI Taxonomy" id="1293890"/>
    <lineage>
        <taxon>Bacteria</taxon>
        <taxon>Pseudomonadati</taxon>
        <taxon>Pseudomonadota</taxon>
        <taxon>Alphaproteobacteria</taxon>
        <taxon>Rhodospirillales</taxon>
        <taxon>Thalassospiraceae</taxon>
        <taxon>Thalassospira</taxon>
    </lineage>
</organism>
<dbReference type="SUPFAM" id="SSF53448">
    <property type="entry name" value="Nucleotide-diphospho-sugar transferases"/>
    <property type="match status" value="1"/>
</dbReference>
<dbReference type="EMBL" id="JFKB01000001">
    <property type="protein sequence ID" value="OSQ50123.1"/>
    <property type="molecule type" value="Genomic_DNA"/>
</dbReference>
<name>A0A1Y2LHU0_9PROT</name>
<dbReference type="RefSeq" id="WP_085615006.1">
    <property type="nucleotide sequence ID" value="NZ_JBLXAE010000002.1"/>
</dbReference>
<dbReference type="InterPro" id="IPR029044">
    <property type="entry name" value="Nucleotide-diphossugar_trans"/>
</dbReference>
<evidence type="ECO:0000313" key="2">
    <source>
        <dbReference type="EMBL" id="OSQ50123.1"/>
    </source>
</evidence>
<keyword evidence="2" id="KW-0808">Transferase</keyword>
<reference evidence="2 3" key="1">
    <citation type="submission" date="2014-03" db="EMBL/GenBank/DDBJ databases">
        <title>The draft genome sequence of Thalassospira alkalitolerans JCM 18968.</title>
        <authorList>
            <person name="Lai Q."/>
            <person name="Shao Z."/>
        </authorList>
    </citation>
    <scope>NUCLEOTIDE SEQUENCE [LARGE SCALE GENOMIC DNA]</scope>
    <source>
        <strain evidence="2 3">JCM 18968</strain>
    </source>
</reference>
<comment type="caution">
    <text evidence="2">The sequence shown here is derived from an EMBL/GenBank/DDBJ whole genome shotgun (WGS) entry which is preliminary data.</text>
</comment>
<dbReference type="InterPro" id="IPR001173">
    <property type="entry name" value="Glyco_trans_2-like"/>
</dbReference>
<evidence type="ECO:0000313" key="3">
    <source>
        <dbReference type="Proteomes" id="UP000193396"/>
    </source>
</evidence>
<dbReference type="Pfam" id="PF00535">
    <property type="entry name" value="Glycos_transf_2"/>
    <property type="match status" value="1"/>
</dbReference>
<gene>
    <name evidence="2" type="ORF">TALK_01130</name>
</gene>
<accession>A0A1Y2LHU0</accession>
<proteinExistence type="predicted"/>
<dbReference type="Proteomes" id="UP000193396">
    <property type="component" value="Unassembled WGS sequence"/>
</dbReference>
<feature type="domain" description="Glycosyltransferase 2-like" evidence="1">
    <location>
        <begin position="14"/>
        <end position="131"/>
    </location>
</feature>
<dbReference type="PANTHER" id="PTHR22916:SF3">
    <property type="entry name" value="UDP-GLCNAC:BETAGAL BETA-1,3-N-ACETYLGLUCOSAMINYLTRANSFERASE-LIKE PROTEIN 1"/>
    <property type="match status" value="1"/>
</dbReference>